<organism evidence="6 7">
    <name type="scientific">Loigolactobacillus bifermentans DSM 20003</name>
    <dbReference type="NCBI Taxonomy" id="1423726"/>
    <lineage>
        <taxon>Bacteria</taxon>
        <taxon>Bacillati</taxon>
        <taxon>Bacillota</taxon>
        <taxon>Bacilli</taxon>
        <taxon>Lactobacillales</taxon>
        <taxon>Lactobacillaceae</taxon>
        <taxon>Loigolactobacillus</taxon>
    </lineage>
</organism>
<dbReference type="RefSeq" id="WP_057904902.1">
    <property type="nucleotide sequence ID" value="NZ_AZDA01000090.1"/>
</dbReference>
<feature type="site" description="Important for substrate specificity" evidence="4">
    <location>
        <position position="160"/>
    </location>
</feature>
<feature type="active site" description="Proton acceptor" evidence="4">
    <location>
        <position position="203"/>
    </location>
</feature>
<feature type="binding site" evidence="4">
    <location>
        <position position="132"/>
    </location>
    <ligand>
        <name>substrate</name>
    </ligand>
</feature>
<name>A0A0R1GS29_9LACO</name>
<reference evidence="6 7" key="1">
    <citation type="journal article" date="2015" name="Genome Announc.">
        <title>Expanding the biotechnology potential of lactobacilli through comparative genomics of 213 strains and associated genera.</title>
        <authorList>
            <person name="Sun Z."/>
            <person name="Harris H.M."/>
            <person name="McCann A."/>
            <person name="Guo C."/>
            <person name="Argimon S."/>
            <person name="Zhang W."/>
            <person name="Yang X."/>
            <person name="Jeffery I.B."/>
            <person name="Cooney J.C."/>
            <person name="Kagawa T.F."/>
            <person name="Liu W."/>
            <person name="Song Y."/>
            <person name="Salvetti E."/>
            <person name="Wrobel A."/>
            <person name="Rasinkangas P."/>
            <person name="Parkhill J."/>
            <person name="Rea M.C."/>
            <person name="O'Sullivan O."/>
            <person name="Ritari J."/>
            <person name="Douillard F.P."/>
            <person name="Paul Ross R."/>
            <person name="Yang R."/>
            <person name="Briner A.E."/>
            <person name="Felis G.E."/>
            <person name="de Vos W.M."/>
            <person name="Barrangou R."/>
            <person name="Klaenhammer T.R."/>
            <person name="Caufield P.W."/>
            <person name="Cui Y."/>
            <person name="Zhang H."/>
            <person name="O'Toole P.W."/>
        </authorList>
    </citation>
    <scope>NUCLEOTIDE SEQUENCE [LARGE SCALE GENOMIC DNA]</scope>
    <source>
        <strain evidence="6 7">DSM 20003</strain>
    </source>
</reference>
<evidence type="ECO:0000256" key="4">
    <source>
        <dbReference type="HAMAP-Rule" id="MF_00295"/>
    </source>
</evidence>
<dbReference type="OrthoDB" id="9772423at2"/>
<dbReference type="InterPro" id="IPR033752">
    <property type="entry name" value="MetA_family"/>
</dbReference>
<dbReference type="GO" id="GO:0005737">
    <property type="term" value="C:cytoplasm"/>
    <property type="evidence" value="ECO:0007669"/>
    <property type="project" value="UniProtKB-SubCell"/>
</dbReference>
<sequence length="271" mass="30917">MFKRTLQIGILNIMHDKARTNADFQQVLTQTDQPVALHFYYPTMHYQDRPVPSTVQAALEPLDLEAVAKLDAFIITGAPIEQLPFEQITYLPELQALFDVLAHVPQRLYFCWGGMLALHELYQVGKADLPQKLFGVYPQEILAPSPLLKGLESGFLAPHARYAESLRSQIETHPQLSLKATTPAGKLFLVQNQQGNEAMLFSHLEYQADGLTAEYRREVSAHPERHYQQPENQSGQPFAWQQTQQVFFENWIKQVSHTVNMEVLNYGKSNN</sequence>
<dbReference type="GO" id="GO:0009001">
    <property type="term" value="F:serine O-acetyltransferase activity"/>
    <property type="evidence" value="ECO:0007669"/>
    <property type="project" value="UniProtKB-UniRule"/>
</dbReference>
<evidence type="ECO:0000313" key="7">
    <source>
        <dbReference type="Proteomes" id="UP000051461"/>
    </source>
</evidence>
<dbReference type="UniPathway" id="UPA00136">
    <property type="reaction ID" value="UER00199"/>
</dbReference>
<dbReference type="GO" id="GO:0006535">
    <property type="term" value="P:cysteine biosynthetic process from serine"/>
    <property type="evidence" value="ECO:0007669"/>
    <property type="project" value="UniProtKB-UniRule"/>
</dbReference>
<feature type="active site" description="Acyl-thioester intermediate" evidence="4 5">
    <location>
        <position position="111"/>
    </location>
</feature>
<proteinExistence type="inferred from homology"/>
<evidence type="ECO:0000256" key="1">
    <source>
        <dbReference type="ARBA" id="ARBA00022605"/>
    </source>
</evidence>
<keyword evidence="1 4" id="KW-0028">Amino-acid biosynthesis</keyword>
<keyword evidence="2 4" id="KW-0808">Transferase</keyword>
<dbReference type="HAMAP" id="MF_00295">
    <property type="entry name" value="MetA_acyltransf"/>
    <property type="match status" value="1"/>
</dbReference>
<evidence type="ECO:0000256" key="3">
    <source>
        <dbReference type="ARBA" id="ARBA00023315"/>
    </source>
</evidence>
<dbReference type="GO" id="GO:0008899">
    <property type="term" value="F:homoserine O-succinyltransferase activity"/>
    <property type="evidence" value="ECO:0007669"/>
    <property type="project" value="TreeGrafter"/>
</dbReference>
<comment type="catalytic activity">
    <reaction evidence="4">
        <text>L-serine + acetyl-CoA = O-acetyl-L-serine + CoA</text>
        <dbReference type="Rhea" id="RHEA:24560"/>
        <dbReference type="ChEBI" id="CHEBI:33384"/>
        <dbReference type="ChEBI" id="CHEBI:57287"/>
        <dbReference type="ChEBI" id="CHEBI:57288"/>
        <dbReference type="ChEBI" id="CHEBI:58340"/>
        <dbReference type="EC" id="2.3.1.30"/>
    </reaction>
</comment>
<comment type="function">
    <text evidence="4">Transfers an acetyl group from acetyl-CoA to L-serine, forming acetyl-L-serine.</text>
</comment>
<keyword evidence="7" id="KW-1185">Reference proteome</keyword>
<dbReference type="Pfam" id="PF04204">
    <property type="entry name" value="HTS"/>
    <property type="match status" value="1"/>
</dbReference>
<dbReference type="EMBL" id="AZDA01000090">
    <property type="protein sequence ID" value="KRK34641.1"/>
    <property type="molecule type" value="Genomic_DNA"/>
</dbReference>
<dbReference type="AlphaFoldDB" id="A0A0R1GS29"/>
<keyword evidence="4" id="KW-0963">Cytoplasm</keyword>
<dbReference type="Proteomes" id="UP000051461">
    <property type="component" value="Unassembled WGS sequence"/>
</dbReference>
<comment type="caution">
    <text evidence="4">Lacks conserved residue(s) required for the propagation of feature annotation.</text>
</comment>
<comment type="caution">
    <text evidence="6">The sequence shown here is derived from an EMBL/GenBank/DDBJ whole genome shotgun (WGS) entry which is preliminary data.</text>
</comment>
<keyword evidence="3 4" id="KW-0012">Acyltransferase</keyword>
<feature type="active site" evidence="4">
    <location>
        <position position="205"/>
    </location>
</feature>
<dbReference type="PIRSF" id="PIRSF000450">
    <property type="entry name" value="H_ser_succinyltr"/>
    <property type="match status" value="1"/>
</dbReference>
<feature type="site" description="Important for acyl-CoA specificity" evidence="4">
    <location>
        <position position="81"/>
    </location>
</feature>
<accession>A0A0R1GS29</accession>
<dbReference type="PANTHER" id="PTHR20919:SF0">
    <property type="entry name" value="HOMOSERINE O-SUCCINYLTRANSFERASE"/>
    <property type="match status" value="1"/>
</dbReference>
<dbReference type="SUPFAM" id="SSF52317">
    <property type="entry name" value="Class I glutamine amidotransferase-like"/>
    <property type="match status" value="1"/>
</dbReference>
<dbReference type="PATRIC" id="fig|1423726.3.peg.409"/>
<gene>
    <name evidence="6" type="ORF">FC07_GL000392</name>
</gene>
<dbReference type="PANTHER" id="PTHR20919">
    <property type="entry name" value="HOMOSERINE O-SUCCINYLTRANSFERASE"/>
    <property type="match status" value="1"/>
</dbReference>
<evidence type="ECO:0000256" key="5">
    <source>
        <dbReference type="PIRSR" id="PIRSR000450-1"/>
    </source>
</evidence>
<dbReference type="Gene3D" id="3.40.50.880">
    <property type="match status" value="1"/>
</dbReference>
<comment type="similarity">
    <text evidence="4">Belongs to the MetA family.</text>
</comment>
<dbReference type="InterPro" id="IPR029062">
    <property type="entry name" value="Class_I_gatase-like"/>
</dbReference>
<protein>
    <recommendedName>
        <fullName evidence="4">Serine O-acetyltransferase</fullName>
        <shortName evidence="4">SAT</shortName>
        <ecNumber evidence="4">2.3.1.30</ecNumber>
    </recommendedName>
</protein>
<dbReference type="EC" id="2.3.1.30" evidence="4"/>
<comment type="pathway">
    <text evidence="4">Amino-acid biosynthesis; L-cysteine biosynthesis; L-cysteine from L-serine: step 1/2.</text>
</comment>
<feature type="binding site" evidence="4">
    <location>
        <position position="217"/>
    </location>
    <ligand>
        <name>substrate</name>
    </ligand>
</feature>
<evidence type="ECO:0000313" key="6">
    <source>
        <dbReference type="EMBL" id="KRK34641.1"/>
    </source>
</evidence>
<keyword evidence="4" id="KW-0198">Cysteine biosynthesis</keyword>
<evidence type="ECO:0000256" key="2">
    <source>
        <dbReference type="ARBA" id="ARBA00022679"/>
    </source>
</evidence>
<comment type="subcellular location">
    <subcellularLocation>
        <location evidence="4">Cytoplasm</location>
    </subcellularLocation>
</comment>
<dbReference type="STRING" id="1423726.FC07_GL000392"/>